<feature type="transmembrane region" description="Helical" evidence="7">
    <location>
        <begin position="164"/>
        <end position="188"/>
    </location>
</feature>
<feature type="transmembrane region" description="Helical" evidence="7">
    <location>
        <begin position="311"/>
        <end position="330"/>
    </location>
</feature>
<proteinExistence type="inferred from homology"/>
<dbReference type="SUPFAM" id="SSF82861">
    <property type="entry name" value="Mechanosensitive channel protein MscS (YggB), transmembrane region"/>
    <property type="match status" value="1"/>
</dbReference>
<dbReference type="GO" id="GO:0005886">
    <property type="term" value="C:plasma membrane"/>
    <property type="evidence" value="ECO:0007669"/>
    <property type="project" value="UniProtKB-SubCell"/>
</dbReference>
<keyword evidence="12" id="KW-1185">Reference proteome</keyword>
<dbReference type="OrthoDB" id="9809206at2"/>
<dbReference type="Pfam" id="PF00924">
    <property type="entry name" value="MS_channel_2nd"/>
    <property type="match status" value="1"/>
</dbReference>
<comment type="caution">
    <text evidence="11">The sequence shown here is derived from an EMBL/GenBank/DDBJ whole genome shotgun (WGS) entry which is preliminary data.</text>
</comment>
<evidence type="ECO:0000256" key="5">
    <source>
        <dbReference type="ARBA" id="ARBA00022989"/>
    </source>
</evidence>
<reference evidence="11 12" key="1">
    <citation type="submission" date="2018-07" db="EMBL/GenBank/DDBJ databases">
        <title>Genomic Encyclopedia of Type Strains, Phase IV (KMG-IV): sequencing the most valuable type-strain genomes for metagenomic binning, comparative biology and taxonomic classification.</title>
        <authorList>
            <person name="Goeker M."/>
        </authorList>
    </citation>
    <scope>NUCLEOTIDE SEQUENCE [LARGE SCALE GENOMIC DNA]</scope>
    <source>
        <strain evidence="11 12">DSM 4134</strain>
    </source>
</reference>
<dbReference type="Gene3D" id="3.30.70.100">
    <property type="match status" value="1"/>
</dbReference>
<feature type="signal peptide" evidence="8">
    <location>
        <begin position="1"/>
        <end position="19"/>
    </location>
</feature>
<protein>
    <submittedName>
        <fullName evidence="11">MscS family membrane protein</fullName>
    </submittedName>
</protein>
<evidence type="ECO:0000256" key="1">
    <source>
        <dbReference type="ARBA" id="ARBA00004651"/>
    </source>
</evidence>
<evidence type="ECO:0000256" key="2">
    <source>
        <dbReference type="ARBA" id="ARBA00008017"/>
    </source>
</evidence>
<evidence type="ECO:0000256" key="8">
    <source>
        <dbReference type="SAM" id="SignalP"/>
    </source>
</evidence>
<dbReference type="InterPro" id="IPR023408">
    <property type="entry name" value="MscS_beta-dom_sf"/>
</dbReference>
<dbReference type="PANTHER" id="PTHR43634:SF2">
    <property type="entry name" value="LOW CONDUCTANCE MECHANOSENSITIVE CHANNEL YNAI"/>
    <property type="match status" value="1"/>
</dbReference>
<keyword evidence="4 7" id="KW-0812">Transmembrane</keyword>
<feature type="domain" description="Mechanosensitive ion channel MscS" evidence="9">
    <location>
        <begin position="332"/>
        <end position="397"/>
    </location>
</feature>
<evidence type="ECO:0000256" key="4">
    <source>
        <dbReference type="ARBA" id="ARBA00022692"/>
    </source>
</evidence>
<dbReference type="InterPro" id="IPR049278">
    <property type="entry name" value="MS_channel_C"/>
</dbReference>
<dbReference type="Proteomes" id="UP000256779">
    <property type="component" value="Unassembled WGS sequence"/>
</dbReference>
<evidence type="ECO:0000313" key="12">
    <source>
        <dbReference type="Proteomes" id="UP000256779"/>
    </source>
</evidence>
<keyword evidence="3" id="KW-1003">Cell membrane</keyword>
<keyword evidence="8" id="KW-0732">Signal</keyword>
<dbReference type="InterPro" id="IPR045042">
    <property type="entry name" value="YnaI-like"/>
</dbReference>
<feature type="transmembrane region" description="Helical" evidence="7">
    <location>
        <begin position="208"/>
        <end position="229"/>
    </location>
</feature>
<dbReference type="PANTHER" id="PTHR43634">
    <property type="entry name" value="OW CONDUCTANCE MECHANOSENSITIVE CHANNEL"/>
    <property type="match status" value="1"/>
</dbReference>
<evidence type="ECO:0000313" key="11">
    <source>
        <dbReference type="EMBL" id="RED93176.1"/>
    </source>
</evidence>
<dbReference type="InterPro" id="IPR011014">
    <property type="entry name" value="MscS_channel_TM-2"/>
</dbReference>
<evidence type="ECO:0000256" key="3">
    <source>
        <dbReference type="ARBA" id="ARBA00022475"/>
    </source>
</evidence>
<dbReference type="Gene3D" id="1.10.287.1260">
    <property type="match status" value="1"/>
</dbReference>
<comment type="similarity">
    <text evidence="2">Belongs to the MscS (TC 1.A.23) family.</text>
</comment>
<feature type="transmembrane region" description="Helical" evidence="7">
    <location>
        <begin position="241"/>
        <end position="266"/>
    </location>
</feature>
<feature type="chain" id="PRO_5017536838" evidence="8">
    <location>
        <begin position="20"/>
        <end position="533"/>
    </location>
</feature>
<sequence length="533" mass="61255">MSKQLLWICLCFSTLVAHSQDSVYTDLKSPYAALYTHLYYLSPEHYSEELAALPFQREGVDPATAKERAVQLKQIWDGEGIFIQMEEVPRDINYRDTVRNRAHYVMDSSHPKIYLEKVGDQWKYSISSIDLIEELHEQTFPFGTDKLLDLLPKMGTRKIMGLYMYQYLGVLILALLSVLVHKVLSYFFEQLLTRLLLRAGYEKLADHFMLPVARPISIFAVILLLRVFLPVLQLPPSTAHWVMLALKALLPLFGTIVFYRLVDILAMYLENLAKNTESTLDDQLVPLLRKTLKTFVVGIGTLFILENLDIPIIPLLTGLSIGGLAFALAAQDTIKNFFGSLMIFIDRPFQIGDWITSGEIDGSVEEVGFRSSRVRTFRNSLMYVPNGRLADSTIDNHGMRQYRRFFTQIAVTYDTPPELIETFVKGLRQIVETHPDTRKDYYNVFFNEMASSSLNIMFYIFFEVPDWTAELKARHEVLMEILKLGKELGVNFAFPTQTLHMENFPGQESLSPKYMSETDMNNKLTAYFQTNKS</sequence>
<evidence type="ECO:0000259" key="9">
    <source>
        <dbReference type="Pfam" id="PF00924"/>
    </source>
</evidence>
<evidence type="ECO:0000259" key="10">
    <source>
        <dbReference type="Pfam" id="PF21082"/>
    </source>
</evidence>
<dbReference type="SUPFAM" id="SSF82689">
    <property type="entry name" value="Mechanosensitive channel protein MscS (YggB), C-terminal domain"/>
    <property type="match status" value="1"/>
</dbReference>
<gene>
    <name evidence="11" type="ORF">C7460_12615</name>
</gene>
<dbReference type="InterPro" id="IPR011066">
    <property type="entry name" value="MscS_channel_C_sf"/>
</dbReference>
<evidence type="ECO:0000256" key="7">
    <source>
        <dbReference type="SAM" id="Phobius"/>
    </source>
</evidence>
<name>A0A3D9KYY0_MARFU</name>
<evidence type="ECO:0000256" key="6">
    <source>
        <dbReference type="ARBA" id="ARBA00023136"/>
    </source>
</evidence>
<dbReference type="GO" id="GO:0008381">
    <property type="term" value="F:mechanosensitive monoatomic ion channel activity"/>
    <property type="evidence" value="ECO:0007669"/>
    <property type="project" value="UniProtKB-ARBA"/>
</dbReference>
<dbReference type="Gene3D" id="2.30.30.60">
    <property type="match status" value="1"/>
</dbReference>
<organism evidence="11 12">
    <name type="scientific">Marinoscillum furvescens DSM 4134</name>
    <dbReference type="NCBI Taxonomy" id="1122208"/>
    <lineage>
        <taxon>Bacteria</taxon>
        <taxon>Pseudomonadati</taxon>
        <taxon>Bacteroidota</taxon>
        <taxon>Cytophagia</taxon>
        <taxon>Cytophagales</taxon>
        <taxon>Reichenbachiellaceae</taxon>
        <taxon>Marinoscillum</taxon>
    </lineage>
</organism>
<dbReference type="InterPro" id="IPR006685">
    <property type="entry name" value="MscS_channel_2nd"/>
</dbReference>
<comment type="subcellular location">
    <subcellularLocation>
        <location evidence="1">Cell membrane</location>
        <topology evidence="1">Multi-pass membrane protein</topology>
    </subcellularLocation>
</comment>
<keyword evidence="6 7" id="KW-0472">Membrane</keyword>
<dbReference type="EMBL" id="QREG01000026">
    <property type="protein sequence ID" value="RED93176.1"/>
    <property type="molecule type" value="Genomic_DNA"/>
</dbReference>
<dbReference type="Pfam" id="PF21082">
    <property type="entry name" value="MS_channel_3rd"/>
    <property type="match status" value="1"/>
</dbReference>
<dbReference type="SUPFAM" id="SSF50182">
    <property type="entry name" value="Sm-like ribonucleoproteins"/>
    <property type="match status" value="1"/>
</dbReference>
<dbReference type="RefSeq" id="WP_115869975.1">
    <property type="nucleotide sequence ID" value="NZ_QREG01000026.1"/>
</dbReference>
<feature type="domain" description="Mechanosensitive ion channel MscS C-terminal" evidence="10">
    <location>
        <begin position="408"/>
        <end position="490"/>
    </location>
</feature>
<dbReference type="InterPro" id="IPR010920">
    <property type="entry name" value="LSM_dom_sf"/>
</dbReference>
<dbReference type="AlphaFoldDB" id="A0A3D9KYY0"/>
<accession>A0A3D9KYY0</accession>
<keyword evidence="5 7" id="KW-1133">Transmembrane helix</keyword>